<reference evidence="1" key="1">
    <citation type="submission" date="2018-05" db="EMBL/GenBank/DDBJ databases">
        <authorList>
            <person name="Lanie J.A."/>
            <person name="Ng W.-L."/>
            <person name="Kazmierczak K.M."/>
            <person name="Andrzejewski T.M."/>
            <person name="Davidsen T.M."/>
            <person name="Wayne K.J."/>
            <person name="Tettelin H."/>
            <person name="Glass J.I."/>
            <person name="Rusch D."/>
            <person name="Podicherti R."/>
            <person name="Tsui H.-C.T."/>
            <person name="Winkler M.E."/>
        </authorList>
    </citation>
    <scope>NUCLEOTIDE SEQUENCE</scope>
</reference>
<dbReference type="AlphaFoldDB" id="A0A383BER8"/>
<dbReference type="Gene3D" id="3.20.20.100">
    <property type="entry name" value="NADP-dependent oxidoreductase domain"/>
    <property type="match status" value="1"/>
</dbReference>
<name>A0A383BER8_9ZZZZ</name>
<gene>
    <name evidence="1" type="ORF">METZ01_LOCUS471183</name>
</gene>
<evidence type="ECO:0008006" key="2">
    <source>
        <dbReference type="Google" id="ProtNLM"/>
    </source>
</evidence>
<protein>
    <recommendedName>
        <fullName evidence="2">NADP-dependent oxidoreductase domain-containing protein</fullName>
    </recommendedName>
</protein>
<organism evidence="1">
    <name type="scientific">marine metagenome</name>
    <dbReference type="NCBI Taxonomy" id="408172"/>
    <lineage>
        <taxon>unclassified sequences</taxon>
        <taxon>metagenomes</taxon>
        <taxon>ecological metagenomes</taxon>
    </lineage>
</organism>
<dbReference type="InterPro" id="IPR036812">
    <property type="entry name" value="NAD(P)_OxRdtase_dom_sf"/>
</dbReference>
<accession>A0A383BER8</accession>
<feature type="non-terminal residue" evidence="1">
    <location>
        <position position="81"/>
    </location>
</feature>
<dbReference type="SUPFAM" id="SSF51430">
    <property type="entry name" value="NAD(P)-linked oxidoreductase"/>
    <property type="match status" value="1"/>
</dbReference>
<sequence>MSYPGFATLEGTSRYRDRFSSLCAKDHFREIGEVWLSSIGVGTYLGKPDDPTDEAVARAIVQSVQKGVNVLDTAINYRRER</sequence>
<proteinExistence type="predicted"/>
<evidence type="ECO:0000313" key="1">
    <source>
        <dbReference type="EMBL" id="SVE18329.1"/>
    </source>
</evidence>
<dbReference type="EMBL" id="UINC01199754">
    <property type="protein sequence ID" value="SVE18329.1"/>
    <property type="molecule type" value="Genomic_DNA"/>
</dbReference>